<dbReference type="GO" id="GO:0032299">
    <property type="term" value="C:ribonuclease H2 complex"/>
    <property type="evidence" value="ECO:0007669"/>
    <property type="project" value="InterPro"/>
</dbReference>
<dbReference type="OrthoDB" id="6222486at2759"/>
<accession>A0A3N4K1T4</accession>
<dbReference type="STRING" id="1336337.A0A3N4K1T4"/>
<evidence type="ECO:0000313" key="2">
    <source>
        <dbReference type="Proteomes" id="UP000276215"/>
    </source>
</evidence>
<protein>
    <submittedName>
        <fullName evidence="1">Uncharacterized protein</fullName>
    </submittedName>
</protein>
<sequence>MDWGIGHVLAVTDEVPTGAIEKSKRNRPVEDEGGKGEVKVFKGLANFDEVMVWGHDVAPEEGGEYVVKGMNEWIGLASKVCVLCWSGVLRFFFFGSNDLQIHSFEDEEDEESK</sequence>
<dbReference type="InterPro" id="IPR013924">
    <property type="entry name" value="RNase_H2_suC"/>
</dbReference>
<dbReference type="Pfam" id="PF08615">
    <property type="entry name" value="RNase_H2_suC"/>
    <property type="match status" value="1"/>
</dbReference>
<dbReference type="GO" id="GO:0006401">
    <property type="term" value="P:RNA catabolic process"/>
    <property type="evidence" value="ECO:0007669"/>
    <property type="project" value="InterPro"/>
</dbReference>
<reference evidence="1 2" key="1">
    <citation type="journal article" date="2018" name="Nat. Ecol. Evol.">
        <title>Pezizomycetes genomes reveal the molecular basis of ectomycorrhizal truffle lifestyle.</title>
        <authorList>
            <person name="Murat C."/>
            <person name="Payen T."/>
            <person name="Noel B."/>
            <person name="Kuo A."/>
            <person name="Morin E."/>
            <person name="Chen J."/>
            <person name="Kohler A."/>
            <person name="Krizsan K."/>
            <person name="Balestrini R."/>
            <person name="Da Silva C."/>
            <person name="Montanini B."/>
            <person name="Hainaut M."/>
            <person name="Levati E."/>
            <person name="Barry K.W."/>
            <person name="Belfiori B."/>
            <person name="Cichocki N."/>
            <person name="Clum A."/>
            <person name="Dockter R.B."/>
            <person name="Fauchery L."/>
            <person name="Guy J."/>
            <person name="Iotti M."/>
            <person name="Le Tacon F."/>
            <person name="Lindquist E.A."/>
            <person name="Lipzen A."/>
            <person name="Malagnac F."/>
            <person name="Mello A."/>
            <person name="Molinier V."/>
            <person name="Miyauchi S."/>
            <person name="Poulain J."/>
            <person name="Riccioni C."/>
            <person name="Rubini A."/>
            <person name="Sitrit Y."/>
            <person name="Splivallo R."/>
            <person name="Traeger S."/>
            <person name="Wang M."/>
            <person name="Zifcakova L."/>
            <person name="Wipf D."/>
            <person name="Zambonelli A."/>
            <person name="Paolocci F."/>
            <person name="Nowrousian M."/>
            <person name="Ottonello S."/>
            <person name="Baldrian P."/>
            <person name="Spatafora J.W."/>
            <person name="Henrissat B."/>
            <person name="Nagy L.G."/>
            <person name="Aury J.M."/>
            <person name="Wincker P."/>
            <person name="Grigoriev I.V."/>
            <person name="Bonfante P."/>
            <person name="Martin F.M."/>
        </authorList>
    </citation>
    <scope>NUCLEOTIDE SEQUENCE [LARGE SCALE GENOMIC DNA]</scope>
    <source>
        <strain evidence="1 2">120613-1</strain>
    </source>
</reference>
<keyword evidence="2" id="KW-1185">Reference proteome</keyword>
<dbReference type="EMBL" id="ML120359">
    <property type="protein sequence ID" value="RPB04263.1"/>
    <property type="molecule type" value="Genomic_DNA"/>
</dbReference>
<dbReference type="Proteomes" id="UP000276215">
    <property type="component" value="Unassembled WGS sequence"/>
</dbReference>
<organism evidence="1 2">
    <name type="scientific">Choiromyces venosus 120613-1</name>
    <dbReference type="NCBI Taxonomy" id="1336337"/>
    <lineage>
        <taxon>Eukaryota</taxon>
        <taxon>Fungi</taxon>
        <taxon>Dikarya</taxon>
        <taxon>Ascomycota</taxon>
        <taxon>Pezizomycotina</taxon>
        <taxon>Pezizomycetes</taxon>
        <taxon>Pezizales</taxon>
        <taxon>Tuberaceae</taxon>
        <taxon>Choiromyces</taxon>
    </lineage>
</organism>
<dbReference type="Gene3D" id="2.40.128.680">
    <property type="match status" value="1"/>
</dbReference>
<proteinExistence type="predicted"/>
<evidence type="ECO:0000313" key="1">
    <source>
        <dbReference type="EMBL" id="RPB04263.1"/>
    </source>
</evidence>
<dbReference type="AlphaFoldDB" id="A0A3N4K1T4"/>
<gene>
    <name evidence="1" type="ORF">L873DRAFT_1799759</name>
</gene>
<name>A0A3N4K1T4_9PEZI</name>